<dbReference type="AlphaFoldDB" id="A0A2S8GFB2"/>
<comment type="caution">
    <text evidence="3">The sequence shown here is derived from an EMBL/GenBank/DDBJ whole genome shotgun (WGS) entry which is preliminary data.</text>
</comment>
<dbReference type="InterPro" id="IPR011112">
    <property type="entry name" value="Rho-like_N"/>
</dbReference>
<dbReference type="SUPFAM" id="SSF68912">
    <property type="entry name" value="Rho N-terminal domain-like"/>
    <property type="match status" value="1"/>
</dbReference>
<feature type="compositionally biased region" description="Low complexity" evidence="1">
    <location>
        <begin position="44"/>
        <end position="80"/>
    </location>
</feature>
<gene>
    <name evidence="3" type="ORF">C5Y93_24725</name>
</gene>
<name>A0A2S8GFB2_9BACT</name>
<dbReference type="EMBL" id="PUHZ01000024">
    <property type="protein sequence ID" value="PQO42931.1"/>
    <property type="molecule type" value="Genomic_DNA"/>
</dbReference>
<evidence type="ECO:0000259" key="2">
    <source>
        <dbReference type="SMART" id="SM00959"/>
    </source>
</evidence>
<feature type="region of interest" description="Disordered" evidence="1">
    <location>
        <begin position="44"/>
        <end position="93"/>
    </location>
</feature>
<dbReference type="GO" id="GO:0006353">
    <property type="term" value="P:DNA-templated transcription termination"/>
    <property type="evidence" value="ECO:0007669"/>
    <property type="project" value="InterPro"/>
</dbReference>
<evidence type="ECO:0000256" key="1">
    <source>
        <dbReference type="SAM" id="MobiDB-lite"/>
    </source>
</evidence>
<dbReference type="InterPro" id="IPR036269">
    <property type="entry name" value="Rho_N_sf"/>
</dbReference>
<evidence type="ECO:0000313" key="3">
    <source>
        <dbReference type="EMBL" id="PQO42931.1"/>
    </source>
</evidence>
<reference evidence="3 4" key="1">
    <citation type="submission" date="2018-02" db="EMBL/GenBank/DDBJ databases">
        <title>Comparative genomes isolates from brazilian mangrove.</title>
        <authorList>
            <person name="Araujo J.E."/>
            <person name="Taketani R.G."/>
            <person name="Silva M.C.P."/>
            <person name="Loureco M.V."/>
            <person name="Andreote F.D."/>
        </authorList>
    </citation>
    <scope>NUCLEOTIDE SEQUENCE [LARGE SCALE GENOMIC DNA]</scope>
    <source>
        <strain evidence="3 4">Nap-Phe MGV</strain>
    </source>
</reference>
<evidence type="ECO:0000313" key="4">
    <source>
        <dbReference type="Proteomes" id="UP000237819"/>
    </source>
</evidence>
<proteinExistence type="predicted"/>
<dbReference type="Gene3D" id="1.10.720.10">
    <property type="match status" value="1"/>
</dbReference>
<protein>
    <submittedName>
        <fullName evidence="3">DUF4912 domain-containing protein</fullName>
    </submittedName>
</protein>
<dbReference type="InterPro" id="IPR032585">
    <property type="entry name" value="DUF4912"/>
</dbReference>
<feature type="domain" description="Rho termination factor-like N-terminal" evidence="2">
    <location>
        <begin position="6"/>
        <end position="48"/>
    </location>
</feature>
<dbReference type="Proteomes" id="UP000237819">
    <property type="component" value="Unassembled WGS sequence"/>
</dbReference>
<dbReference type="OrthoDB" id="9812700at2"/>
<sequence>MITAASLKEYTAKDLAQMAKSRGVSGWHSMRKDELVKAILKLNKSQGSRKASSAAKSVKSDAASAKRSRPAASSKATPAKNGAARVEKSNPKVVREIQDAHQRREQLKDISHTDGETAHDRIALMVRDSYWLHAYWEISRKSIQRAKAALAEHWHTARPVLRLMEVDGGAAERVVRQIDIHGGVRNWYIDVNEPPKSFRAVIGYVSASGKFHALSRSNLVTTPEPGACDDVDANWSDVAENVDRIYALSGGNDDENVSRELKELLEERFSRPIGEPLGAQLGKVAERLHRQRPEFELDVDVEMIVYGRTRTGAYVTLSGDPVKVHEDGAFLVKMNLPDKRQIFPIVARSHDGLEQRTVALAIERNTKIMDPVSHDSGD</sequence>
<organism evidence="3 4">
    <name type="scientific">Blastopirellula marina</name>
    <dbReference type="NCBI Taxonomy" id="124"/>
    <lineage>
        <taxon>Bacteria</taxon>
        <taxon>Pseudomonadati</taxon>
        <taxon>Planctomycetota</taxon>
        <taxon>Planctomycetia</taxon>
        <taxon>Pirellulales</taxon>
        <taxon>Pirellulaceae</taxon>
        <taxon>Blastopirellula</taxon>
    </lineage>
</organism>
<accession>A0A2S8GFB2</accession>
<dbReference type="Pfam" id="PF16258">
    <property type="entry name" value="DUF4912"/>
    <property type="match status" value="1"/>
</dbReference>
<dbReference type="SMART" id="SM00959">
    <property type="entry name" value="Rho_N"/>
    <property type="match status" value="1"/>
</dbReference>
<dbReference type="Pfam" id="PF07498">
    <property type="entry name" value="Rho_N"/>
    <property type="match status" value="1"/>
</dbReference>